<dbReference type="InterPro" id="IPR039426">
    <property type="entry name" value="TonB-dep_rcpt-like"/>
</dbReference>
<dbReference type="InterPro" id="IPR037066">
    <property type="entry name" value="Plug_dom_sf"/>
</dbReference>
<comment type="caution">
    <text evidence="14">The sequence shown here is derived from an EMBL/GenBank/DDBJ whole genome shotgun (WGS) entry which is preliminary data.</text>
</comment>
<name>A0A090T8Z5_9VIBR</name>
<evidence type="ECO:0000256" key="6">
    <source>
        <dbReference type="ARBA" id="ARBA00023065"/>
    </source>
</evidence>
<keyword evidence="5" id="KW-0732">Signal</keyword>
<keyword evidence="6" id="KW-0406">Ion transport</keyword>
<sequence length="635" mass="70225">MAGSDDRRRPFYASLANEKSVDETHVVTATSYEKKLSDAPASVSVITAEQLETMPYNNLSDALVNTVGVNIADIGQGRKGIEIRGMDTSQTLILIDGRRTSRASDLMGHANVELQNIPVSNIERIEVIKGPMSALYGSDALGGVVNVITKPITNEWQSVVSTHGGTAVSDGGNRFNGEVQTSGALIQDKLFMKLAAGSYYRGLVENRNDPTETDISGNRNKYIDAQLKSIISDQQELDVDLKVAQQQTWYDYIIGSGNGAGELTRSTTDYDTLDYAITHSGYWNKFDTQLRVYGSRVEQTNSKTVGDINTSNTVDENIIDGQSQFHIGQHQLTVGGQWRHQRLKSADLTSGEGSMSQGALFAQGDFEVTETVSFLAGARFDEHSEFGSNFSPRAYVVYTPTDNWTLKGGYGEGYKAPTIKQLSPEYLSVGTGRPFDIIGNEHLKPEKNKSYEISAEYNATRWSTGLTLFQNNVENLIVTQCVDGCSGRPMPGKTIYQYMNVEEADIKGLEWQGHVDITRSVYVDANLTLLDAKDAQTGEKIENKPESQAFASLNWQASEAITTQVSMRHVGKQTYESNTLPDYQIYNLAAKYSRGDFLGSVGVNNLFDTYLQDSSELFTYAVQPREVYFRAEYRF</sequence>
<accession>A0A090T8Z5</accession>
<reference evidence="14 15" key="1">
    <citation type="submission" date="2014-09" db="EMBL/GenBank/DDBJ databases">
        <title>Vibrio maritimus JCM 19240. (C210) whole genome shotgun sequence.</title>
        <authorList>
            <person name="Sawabe T."/>
            <person name="Meirelles P."/>
            <person name="Nakanishi M."/>
            <person name="Sayaka M."/>
            <person name="Hattori M."/>
            <person name="Ohkuma M."/>
        </authorList>
    </citation>
    <scope>NUCLEOTIDE SEQUENCE [LARGE SCALE GENOMIC DNA]</scope>
    <source>
        <strain evidence="14 15">JCM 19240</strain>
    </source>
</reference>
<keyword evidence="3 10" id="KW-1134">Transmembrane beta strand</keyword>
<evidence type="ECO:0000256" key="8">
    <source>
        <dbReference type="ARBA" id="ARBA00023136"/>
    </source>
</evidence>
<evidence type="ECO:0000256" key="1">
    <source>
        <dbReference type="ARBA" id="ARBA00004571"/>
    </source>
</evidence>
<evidence type="ECO:0000256" key="7">
    <source>
        <dbReference type="ARBA" id="ARBA00023077"/>
    </source>
</evidence>
<dbReference type="InterPro" id="IPR036942">
    <property type="entry name" value="Beta-barrel_TonB_sf"/>
</dbReference>
<feature type="domain" description="TonB-dependent receptor-like beta-barrel" evidence="12">
    <location>
        <begin position="232"/>
        <end position="606"/>
    </location>
</feature>
<proteinExistence type="inferred from homology"/>
<evidence type="ECO:0000259" key="13">
    <source>
        <dbReference type="Pfam" id="PF07715"/>
    </source>
</evidence>
<dbReference type="PROSITE" id="PS52016">
    <property type="entry name" value="TONB_DEPENDENT_REC_3"/>
    <property type="match status" value="1"/>
</dbReference>
<evidence type="ECO:0000259" key="12">
    <source>
        <dbReference type="Pfam" id="PF00593"/>
    </source>
</evidence>
<dbReference type="InterPro" id="IPR000531">
    <property type="entry name" value="Beta-barrel_TonB"/>
</dbReference>
<evidence type="ECO:0000256" key="2">
    <source>
        <dbReference type="ARBA" id="ARBA00022448"/>
    </source>
</evidence>
<dbReference type="Pfam" id="PF00593">
    <property type="entry name" value="TonB_dep_Rec_b-barrel"/>
    <property type="match status" value="1"/>
</dbReference>
<dbReference type="CDD" id="cd01347">
    <property type="entry name" value="ligand_gated_channel"/>
    <property type="match status" value="1"/>
</dbReference>
<evidence type="ECO:0000313" key="15">
    <source>
        <dbReference type="Proteomes" id="UP000029224"/>
    </source>
</evidence>
<dbReference type="OrthoDB" id="9764669at2"/>
<keyword evidence="4 10" id="KW-0812">Transmembrane</keyword>
<keyword evidence="2 10" id="KW-0813">Transport</keyword>
<evidence type="ECO:0000256" key="9">
    <source>
        <dbReference type="ARBA" id="ARBA00023237"/>
    </source>
</evidence>
<dbReference type="SUPFAM" id="SSF56935">
    <property type="entry name" value="Porins"/>
    <property type="match status" value="1"/>
</dbReference>
<dbReference type="GO" id="GO:0015344">
    <property type="term" value="F:siderophore uptake transmembrane transporter activity"/>
    <property type="evidence" value="ECO:0007669"/>
    <property type="project" value="TreeGrafter"/>
</dbReference>
<keyword evidence="15" id="KW-1185">Reference proteome</keyword>
<dbReference type="Proteomes" id="UP000029224">
    <property type="component" value="Unassembled WGS sequence"/>
</dbReference>
<evidence type="ECO:0000256" key="11">
    <source>
        <dbReference type="RuleBase" id="RU003357"/>
    </source>
</evidence>
<organism evidence="14 15">
    <name type="scientific">Vibrio maritimus</name>
    <dbReference type="NCBI Taxonomy" id="990268"/>
    <lineage>
        <taxon>Bacteria</taxon>
        <taxon>Pseudomonadati</taxon>
        <taxon>Pseudomonadota</taxon>
        <taxon>Gammaproteobacteria</taxon>
        <taxon>Vibrionales</taxon>
        <taxon>Vibrionaceae</taxon>
        <taxon>Vibrio</taxon>
    </lineage>
</organism>
<comment type="subcellular location">
    <subcellularLocation>
        <location evidence="1 10">Cell outer membrane</location>
        <topology evidence="1 10">Multi-pass membrane protein</topology>
    </subcellularLocation>
</comment>
<evidence type="ECO:0000313" key="14">
    <source>
        <dbReference type="EMBL" id="GAL35728.1"/>
    </source>
</evidence>
<reference evidence="14 15" key="2">
    <citation type="submission" date="2014-09" db="EMBL/GenBank/DDBJ databases">
        <authorList>
            <consortium name="NBRP consortium"/>
            <person name="Sawabe T."/>
            <person name="Meirelles P."/>
            <person name="Nakanishi M."/>
            <person name="Sayaka M."/>
            <person name="Hattori M."/>
            <person name="Ohkuma M."/>
        </authorList>
    </citation>
    <scope>NUCLEOTIDE SEQUENCE [LARGE SCALE GENOMIC DNA]</scope>
    <source>
        <strain evidence="14 15">JCM 19240</strain>
    </source>
</reference>
<evidence type="ECO:0000256" key="3">
    <source>
        <dbReference type="ARBA" id="ARBA00022452"/>
    </source>
</evidence>
<dbReference type="PANTHER" id="PTHR30069">
    <property type="entry name" value="TONB-DEPENDENT OUTER MEMBRANE RECEPTOR"/>
    <property type="match status" value="1"/>
</dbReference>
<evidence type="ECO:0000256" key="5">
    <source>
        <dbReference type="ARBA" id="ARBA00022729"/>
    </source>
</evidence>
<dbReference type="GO" id="GO:0009279">
    <property type="term" value="C:cell outer membrane"/>
    <property type="evidence" value="ECO:0007669"/>
    <property type="project" value="UniProtKB-SubCell"/>
</dbReference>
<keyword evidence="9 10" id="KW-0998">Cell outer membrane</keyword>
<dbReference type="EMBL" id="BBMT01000007">
    <property type="protein sequence ID" value="GAL35728.1"/>
    <property type="molecule type" value="Genomic_DNA"/>
</dbReference>
<evidence type="ECO:0000256" key="10">
    <source>
        <dbReference type="PROSITE-ProRule" id="PRU01360"/>
    </source>
</evidence>
<keyword evidence="14" id="KW-0675">Receptor</keyword>
<dbReference type="Gene3D" id="2.40.170.20">
    <property type="entry name" value="TonB-dependent receptor, beta-barrel domain"/>
    <property type="match status" value="1"/>
</dbReference>
<protein>
    <submittedName>
        <fullName evidence="14">Colicin I receptor</fullName>
    </submittedName>
</protein>
<dbReference type="Gene3D" id="2.170.130.10">
    <property type="entry name" value="TonB-dependent receptor, plug domain"/>
    <property type="match status" value="1"/>
</dbReference>
<evidence type="ECO:0000256" key="4">
    <source>
        <dbReference type="ARBA" id="ARBA00022692"/>
    </source>
</evidence>
<keyword evidence="8 10" id="KW-0472">Membrane</keyword>
<comment type="similarity">
    <text evidence="10 11">Belongs to the TonB-dependent receptor family.</text>
</comment>
<feature type="domain" description="TonB-dependent receptor plug" evidence="13">
    <location>
        <begin position="36"/>
        <end position="144"/>
    </location>
</feature>
<dbReference type="GO" id="GO:0044718">
    <property type="term" value="P:siderophore transmembrane transport"/>
    <property type="evidence" value="ECO:0007669"/>
    <property type="project" value="TreeGrafter"/>
</dbReference>
<dbReference type="InterPro" id="IPR012910">
    <property type="entry name" value="Plug_dom"/>
</dbReference>
<dbReference type="AlphaFoldDB" id="A0A090T8Z5"/>
<dbReference type="Pfam" id="PF07715">
    <property type="entry name" value="Plug"/>
    <property type="match status" value="1"/>
</dbReference>
<keyword evidence="7 11" id="KW-0798">TonB box</keyword>
<dbReference type="PANTHER" id="PTHR30069:SF53">
    <property type="entry name" value="COLICIN I RECEPTOR-RELATED"/>
    <property type="match status" value="1"/>
</dbReference>
<gene>
    <name evidence="14" type="ORF">JCM19240_575</name>
</gene>